<dbReference type="SUPFAM" id="SSF47413">
    <property type="entry name" value="lambda repressor-like DNA-binding domains"/>
    <property type="match status" value="1"/>
</dbReference>
<dbReference type="SMART" id="SM00530">
    <property type="entry name" value="HTH_XRE"/>
    <property type="match status" value="1"/>
</dbReference>
<accession>A0A2N0ZN92</accession>
<dbReference type="InterPro" id="IPR010982">
    <property type="entry name" value="Lambda_DNA-bd_dom_sf"/>
</dbReference>
<dbReference type="SMART" id="SM00028">
    <property type="entry name" value="TPR"/>
    <property type="match status" value="3"/>
</dbReference>
<dbReference type="EMBL" id="PISD01000001">
    <property type="protein sequence ID" value="PKG30989.1"/>
    <property type="molecule type" value="Genomic_DNA"/>
</dbReference>
<reference evidence="2 3" key="1">
    <citation type="journal article" date="2010" name="Int. J. Syst. Evol. Microbiol.">
        <title>Bacillus horneckiae sp. nov., isolated from a spacecraft-assembly clean room.</title>
        <authorList>
            <person name="Vaishampayan P."/>
            <person name="Probst A."/>
            <person name="Krishnamurthi S."/>
            <person name="Ghosh S."/>
            <person name="Osman S."/>
            <person name="McDowall A."/>
            <person name="Ruckmani A."/>
            <person name="Mayilraj S."/>
            <person name="Venkateswaran K."/>
        </authorList>
    </citation>
    <scope>NUCLEOTIDE SEQUENCE [LARGE SCALE GENOMIC DNA]</scope>
    <source>
        <strain evidence="3">1PO1SC</strain>
    </source>
</reference>
<name>A0A2N0ZN92_9BACI</name>
<proteinExistence type="predicted"/>
<keyword evidence="3" id="KW-1185">Reference proteome</keyword>
<gene>
    <name evidence="2" type="ORF">CWS20_00140</name>
</gene>
<organism evidence="2 3">
    <name type="scientific">Cytobacillus horneckiae</name>
    <dbReference type="NCBI Taxonomy" id="549687"/>
    <lineage>
        <taxon>Bacteria</taxon>
        <taxon>Bacillati</taxon>
        <taxon>Bacillota</taxon>
        <taxon>Bacilli</taxon>
        <taxon>Bacillales</taxon>
        <taxon>Bacillaceae</taxon>
        <taxon>Cytobacillus</taxon>
    </lineage>
</organism>
<dbReference type="PROSITE" id="PS50943">
    <property type="entry name" value="HTH_CROC1"/>
    <property type="match status" value="1"/>
</dbReference>
<dbReference type="Proteomes" id="UP000233343">
    <property type="component" value="Unassembled WGS sequence"/>
</dbReference>
<feature type="domain" description="HTH cro/C1-type" evidence="1">
    <location>
        <begin position="12"/>
        <end position="65"/>
    </location>
</feature>
<evidence type="ECO:0000313" key="2">
    <source>
        <dbReference type="EMBL" id="PKG30989.1"/>
    </source>
</evidence>
<dbReference type="RefSeq" id="WP_066190922.1">
    <property type="nucleotide sequence ID" value="NZ_JARMMB010000002.1"/>
</dbReference>
<comment type="caution">
    <text evidence="2">The sequence shown here is derived from an EMBL/GenBank/DDBJ whole genome shotgun (WGS) entry which is preliminary data.</text>
</comment>
<protein>
    <submittedName>
        <fullName evidence="2">XRE family transcriptional regulator</fullName>
    </submittedName>
</protein>
<dbReference type="SUPFAM" id="SSF48452">
    <property type="entry name" value="TPR-like"/>
    <property type="match status" value="1"/>
</dbReference>
<dbReference type="InterPro" id="IPR011990">
    <property type="entry name" value="TPR-like_helical_dom_sf"/>
</dbReference>
<dbReference type="InterPro" id="IPR001387">
    <property type="entry name" value="Cro/C1-type_HTH"/>
</dbReference>
<dbReference type="InterPro" id="IPR041315">
    <property type="entry name" value="PlcR_TPR"/>
</dbReference>
<sequence>MVIINNNLAQLIKDLRQSIGISQRELAEGVCSQSEISQIENGKIIPCIYTLMSISERLGVEPVYFIDRMNKDEYTLLINIKKEIRDCSHNKNYIKMSKLIKKYEGLACFRPLEEKQFIIWHKGIVEYYVNNDPILAQQYLNYALSLRHSFYKTSQDVNILNSSAIMYAEVGDHHQAIGAFKEAISLYELSDTIADFKLHIKLLYNISKSYTKNGEWTIAEKYCDLGIKKCKKEYTFYLYGELFYQKALISKLKGDYKEASKQFNKSLFIFTESKRENYIKATLNQLEEM</sequence>
<evidence type="ECO:0000259" key="1">
    <source>
        <dbReference type="PROSITE" id="PS50943"/>
    </source>
</evidence>
<dbReference type="InterPro" id="IPR019734">
    <property type="entry name" value="TPR_rpt"/>
</dbReference>
<dbReference type="Pfam" id="PF18768">
    <property type="entry name" value="RNPP_C"/>
    <property type="match status" value="1"/>
</dbReference>
<dbReference type="CDD" id="cd00093">
    <property type="entry name" value="HTH_XRE"/>
    <property type="match status" value="1"/>
</dbReference>
<evidence type="ECO:0000313" key="3">
    <source>
        <dbReference type="Proteomes" id="UP000233343"/>
    </source>
</evidence>
<dbReference type="AlphaFoldDB" id="A0A2N0ZN92"/>
<dbReference type="InterPro" id="IPR053163">
    <property type="entry name" value="HTH-type_regulator_Rgg"/>
</dbReference>
<dbReference type="PANTHER" id="PTHR37038">
    <property type="entry name" value="TRANSCRIPTIONAL REGULATOR-RELATED"/>
    <property type="match status" value="1"/>
</dbReference>
<dbReference type="PANTHER" id="PTHR37038:SF14">
    <property type="entry name" value="TRANSCRIPTIONAL ACTIVATOR"/>
    <property type="match status" value="1"/>
</dbReference>
<dbReference type="GO" id="GO:0003677">
    <property type="term" value="F:DNA binding"/>
    <property type="evidence" value="ECO:0007669"/>
    <property type="project" value="InterPro"/>
</dbReference>
<dbReference type="Gene3D" id="1.25.40.10">
    <property type="entry name" value="Tetratricopeptide repeat domain"/>
    <property type="match status" value="1"/>
</dbReference>
<dbReference type="Pfam" id="PF01381">
    <property type="entry name" value="HTH_3"/>
    <property type="match status" value="1"/>
</dbReference>